<accession>A0A6C0K3X0</accession>
<dbReference type="EMBL" id="MN740782">
    <property type="protein sequence ID" value="QHU11397.1"/>
    <property type="molecule type" value="Genomic_DNA"/>
</dbReference>
<keyword evidence="1" id="KW-0472">Membrane</keyword>
<keyword evidence="1" id="KW-0812">Transmembrane</keyword>
<keyword evidence="1" id="KW-1133">Transmembrane helix</keyword>
<dbReference type="CDD" id="cd00170">
    <property type="entry name" value="SEC14"/>
    <property type="match status" value="1"/>
</dbReference>
<dbReference type="Gene3D" id="3.40.525.10">
    <property type="entry name" value="CRAL-TRIO lipid binding domain"/>
    <property type="match status" value="1"/>
</dbReference>
<name>A0A6C0K3X0_9ZZZZ</name>
<feature type="domain" description="CRAL-TRIO" evidence="2">
    <location>
        <begin position="12"/>
        <end position="122"/>
    </location>
</feature>
<reference evidence="3" key="1">
    <citation type="journal article" date="2020" name="Nature">
        <title>Giant virus diversity and host interactions through global metagenomics.</title>
        <authorList>
            <person name="Schulz F."/>
            <person name="Roux S."/>
            <person name="Paez-Espino D."/>
            <person name="Jungbluth S."/>
            <person name="Walsh D.A."/>
            <person name="Denef V.J."/>
            <person name="McMahon K.D."/>
            <person name="Konstantinidis K.T."/>
            <person name="Eloe-Fadrosh E.A."/>
            <person name="Kyrpides N.C."/>
            <person name="Woyke T."/>
        </authorList>
    </citation>
    <scope>NUCLEOTIDE SEQUENCE</scope>
    <source>
        <strain evidence="3">GVMAG-S-1101165-84</strain>
    </source>
</reference>
<protein>
    <recommendedName>
        <fullName evidence="2">CRAL-TRIO domain-containing protein</fullName>
    </recommendedName>
</protein>
<evidence type="ECO:0000256" key="1">
    <source>
        <dbReference type="SAM" id="Phobius"/>
    </source>
</evidence>
<organism evidence="3">
    <name type="scientific">viral metagenome</name>
    <dbReference type="NCBI Taxonomy" id="1070528"/>
    <lineage>
        <taxon>unclassified sequences</taxon>
        <taxon>metagenomes</taxon>
        <taxon>organismal metagenomes</taxon>
    </lineage>
</organism>
<dbReference type="AlphaFoldDB" id="A0A6C0K3X0"/>
<evidence type="ECO:0000313" key="3">
    <source>
        <dbReference type="EMBL" id="QHU11397.1"/>
    </source>
</evidence>
<dbReference type="InterPro" id="IPR001251">
    <property type="entry name" value="CRAL-TRIO_dom"/>
</dbReference>
<dbReference type="InterPro" id="IPR036865">
    <property type="entry name" value="CRAL-TRIO_dom_sf"/>
</dbReference>
<dbReference type="Pfam" id="PF00650">
    <property type="entry name" value="CRAL_TRIO"/>
    <property type="match status" value="1"/>
</dbReference>
<feature type="transmembrane region" description="Helical" evidence="1">
    <location>
        <begin position="84"/>
        <end position="105"/>
    </location>
</feature>
<evidence type="ECO:0000259" key="2">
    <source>
        <dbReference type="Pfam" id="PF00650"/>
    </source>
</evidence>
<proteinExistence type="predicted"/>
<sequence>MTSRVLHGRLTPVFYTSYKHVKDYSNPDAIIQHITGELEQIDVSGGWGWIMDCKHLASKHILQMQVSFRILKFLQGAYSGTLRFLYIVNGGTLMSTALTAFYPFLTSEFISRIHKLNGSALELFEQLKGMGWTKGELEPFVRRIVREY</sequence>
<dbReference type="SUPFAM" id="SSF52087">
    <property type="entry name" value="CRAL/TRIO domain"/>
    <property type="match status" value="1"/>
</dbReference>